<keyword evidence="2" id="KW-1185">Reference proteome</keyword>
<organism evidence="1 2">
    <name type="scientific">Jiangella rhizosphaerae</name>
    <dbReference type="NCBI Taxonomy" id="2293569"/>
    <lineage>
        <taxon>Bacteria</taxon>
        <taxon>Bacillati</taxon>
        <taxon>Actinomycetota</taxon>
        <taxon>Actinomycetes</taxon>
        <taxon>Jiangellales</taxon>
        <taxon>Jiangellaceae</taxon>
        <taxon>Jiangella</taxon>
    </lineage>
</organism>
<dbReference type="AlphaFoldDB" id="A0A418KR70"/>
<comment type="caution">
    <text evidence="1">The sequence shown here is derived from an EMBL/GenBank/DDBJ whole genome shotgun (WGS) entry which is preliminary data.</text>
</comment>
<accession>A0A418KR70</accession>
<reference evidence="1 2" key="1">
    <citation type="submission" date="2018-09" db="EMBL/GenBank/DDBJ databases">
        <title>Isolation, diversity and antifungal activity of actinobacteria from wheat.</title>
        <authorList>
            <person name="Han C."/>
        </authorList>
    </citation>
    <scope>NUCLEOTIDE SEQUENCE [LARGE SCALE GENOMIC DNA]</scope>
    <source>
        <strain evidence="1 2">NEAU-YY265</strain>
    </source>
</reference>
<dbReference type="OrthoDB" id="32625at2"/>
<dbReference type="SUPFAM" id="SSF88723">
    <property type="entry name" value="PIN domain-like"/>
    <property type="match status" value="1"/>
</dbReference>
<evidence type="ECO:0008006" key="3">
    <source>
        <dbReference type="Google" id="ProtNLM"/>
    </source>
</evidence>
<dbReference type="Proteomes" id="UP000284057">
    <property type="component" value="Unassembled WGS sequence"/>
</dbReference>
<evidence type="ECO:0000313" key="2">
    <source>
        <dbReference type="Proteomes" id="UP000284057"/>
    </source>
</evidence>
<proteinExistence type="predicted"/>
<name>A0A418KR70_9ACTN</name>
<dbReference type="Gene3D" id="3.40.50.1010">
    <property type="entry name" value="5'-nuclease"/>
    <property type="match status" value="1"/>
</dbReference>
<sequence length="70" mass="7463">MAAARGDHGRHRPRLIARAAYRDFGMGTGHPAGLDFGDCFAYALASELGEPLLFKGDDFVHTDLTSALTG</sequence>
<dbReference type="EMBL" id="QUAL01000130">
    <property type="protein sequence ID" value="RIQ22851.1"/>
    <property type="molecule type" value="Genomic_DNA"/>
</dbReference>
<protein>
    <recommendedName>
        <fullName evidence="3">PIN domain-containing protein</fullName>
    </recommendedName>
</protein>
<evidence type="ECO:0000313" key="1">
    <source>
        <dbReference type="EMBL" id="RIQ22851.1"/>
    </source>
</evidence>
<dbReference type="CDD" id="cd09871">
    <property type="entry name" value="PIN_MtVapC28-VapC30-like"/>
    <property type="match status" value="1"/>
</dbReference>
<gene>
    <name evidence="1" type="ORF">DY240_13410</name>
</gene>
<dbReference type="InterPro" id="IPR029060">
    <property type="entry name" value="PIN-like_dom_sf"/>
</dbReference>